<dbReference type="Gene3D" id="1.10.8.1060">
    <property type="entry name" value="Corynebacterium glutamicum thioredoxin-dependent arsenate reductase, N-terminal domain"/>
    <property type="match status" value="1"/>
</dbReference>
<gene>
    <name evidence="1" type="ORF">DFR71_4174</name>
</gene>
<comment type="caution">
    <text evidence="1">The sequence shown here is derived from an EMBL/GenBank/DDBJ whole genome shotgun (WGS) entry which is preliminary data.</text>
</comment>
<dbReference type="Proteomes" id="UP000294856">
    <property type="component" value="Unassembled WGS sequence"/>
</dbReference>
<evidence type="ECO:0000313" key="1">
    <source>
        <dbReference type="EMBL" id="TCJ95259.1"/>
    </source>
</evidence>
<organism evidence="1 2">
    <name type="scientific">Nocardia alba</name>
    <dbReference type="NCBI Taxonomy" id="225051"/>
    <lineage>
        <taxon>Bacteria</taxon>
        <taxon>Bacillati</taxon>
        <taxon>Actinomycetota</taxon>
        <taxon>Actinomycetes</taxon>
        <taxon>Mycobacteriales</taxon>
        <taxon>Nocardiaceae</taxon>
        <taxon>Nocardia</taxon>
    </lineage>
</organism>
<name>A0A4R1FPD6_9NOCA</name>
<sequence>MMRDDNESVQIDQTIERLIAQFPTESPAEIELLVRRIHARFADARVRDFVPLLVEKAARQVVGLYPIEVTGEDPHSTPTMATI</sequence>
<keyword evidence="2" id="KW-1185">Reference proteome</keyword>
<protein>
    <submittedName>
        <fullName evidence="1">Uncharacterized protein</fullName>
    </submittedName>
</protein>
<dbReference type="EMBL" id="SMFR01000003">
    <property type="protein sequence ID" value="TCJ95259.1"/>
    <property type="molecule type" value="Genomic_DNA"/>
</dbReference>
<dbReference type="AlphaFoldDB" id="A0A4R1FPD6"/>
<reference evidence="1 2" key="1">
    <citation type="submission" date="2019-03" db="EMBL/GenBank/DDBJ databases">
        <title>Genomic Encyclopedia of Type Strains, Phase IV (KMG-IV): sequencing the most valuable type-strain genomes for metagenomic binning, comparative biology and taxonomic classification.</title>
        <authorList>
            <person name="Goeker M."/>
        </authorList>
    </citation>
    <scope>NUCLEOTIDE SEQUENCE [LARGE SCALE GENOMIC DNA]</scope>
    <source>
        <strain evidence="1 2">DSM 44684</strain>
    </source>
</reference>
<accession>A0A4R1FPD6</accession>
<dbReference type="NCBIfam" id="NF046112">
    <property type="entry name" value="MSMEG_6209_Nter"/>
    <property type="match status" value="1"/>
</dbReference>
<proteinExistence type="predicted"/>
<evidence type="ECO:0000313" key="2">
    <source>
        <dbReference type="Proteomes" id="UP000294856"/>
    </source>
</evidence>
<dbReference type="STRING" id="1210063.GCA_001612665_03833"/>